<dbReference type="EMBL" id="JADEXQ010000014">
    <property type="protein sequence ID" value="MBE9029308.1"/>
    <property type="molecule type" value="Genomic_DNA"/>
</dbReference>
<dbReference type="InterPro" id="IPR046289">
    <property type="entry name" value="DUF6326"/>
</dbReference>
<sequence length="146" mass="16723">MNVQKQILTIAMKAKLSTLWIFFLLNMIFRDIHEFVEPGFIAEIMTGKSNGNPITEQMLLLGGVMIEVPIAMVLLSRLLPYRANRWANIIVAVIYLSLIIIFGTTDLDDTFHLVMEIAALSCVIWSAWRWRNPWLKQSVISREVSS</sequence>
<evidence type="ECO:0000313" key="2">
    <source>
        <dbReference type="EMBL" id="MBE9029308.1"/>
    </source>
</evidence>
<dbReference type="AlphaFoldDB" id="A0A928VIM7"/>
<proteinExistence type="predicted"/>
<dbReference type="Proteomes" id="UP000625316">
    <property type="component" value="Unassembled WGS sequence"/>
</dbReference>
<evidence type="ECO:0000313" key="3">
    <source>
        <dbReference type="Proteomes" id="UP000625316"/>
    </source>
</evidence>
<dbReference type="RefSeq" id="WP_264324128.1">
    <property type="nucleotide sequence ID" value="NZ_JADEXQ010000014.1"/>
</dbReference>
<feature type="transmembrane region" description="Helical" evidence="1">
    <location>
        <begin position="110"/>
        <end position="128"/>
    </location>
</feature>
<name>A0A928VIM7_9CYAN</name>
<comment type="caution">
    <text evidence="2">The sequence shown here is derived from an EMBL/GenBank/DDBJ whole genome shotgun (WGS) entry which is preliminary data.</text>
</comment>
<dbReference type="Pfam" id="PF19851">
    <property type="entry name" value="DUF6326"/>
    <property type="match status" value="1"/>
</dbReference>
<accession>A0A928VIM7</accession>
<feature type="transmembrane region" description="Helical" evidence="1">
    <location>
        <begin position="58"/>
        <end position="79"/>
    </location>
</feature>
<keyword evidence="1" id="KW-0812">Transmembrane</keyword>
<keyword evidence="3" id="KW-1185">Reference proteome</keyword>
<keyword evidence="1" id="KW-1133">Transmembrane helix</keyword>
<feature type="transmembrane region" description="Helical" evidence="1">
    <location>
        <begin position="86"/>
        <end position="104"/>
    </location>
</feature>
<gene>
    <name evidence="2" type="ORF">IQ266_05970</name>
</gene>
<organism evidence="2 3">
    <name type="scientific">Romeriopsis navalis LEGE 11480</name>
    <dbReference type="NCBI Taxonomy" id="2777977"/>
    <lineage>
        <taxon>Bacteria</taxon>
        <taxon>Bacillati</taxon>
        <taxon>Cyanobacteriota</taxon>
        <taxon>Cyanophyceae</taxon>
        <taxon>Leptolyngbyales</taxon>
        <taxon>Leptolyngbyaceae</taxon>
        <taxon>Romeriopsis</taxon>
        <taxon>Romeriopsis navalis</taxon>
    </lineage>
</organism>
<keyword evidence="1" id="KW-0472">Membrane</keyword>
<feature type="transmembrane region" description="Helical" evidence="1">
    <location>
        <begin position="7"/>
        <end position="29"/>
    </location>
</feature>
<evidence type="ECO:0000256" key="1">
    <source>
        <dbReference type="SAM" id="Phobius"/>
    </source>
</evidence>
<protein>
    <submittedName>
        <fullName evidence="2">Uncharacterized protein</fullName>
    </submittedName>
</protein>
<reference evidence="2" key="1">
    <citation type="submission" date="2020-10" db="EMBL/GenBank/DDBJ databases">
        <authorList>
            <person name="Castelo-Branco R."/>
            <person name="Eusebio N."/>
            <person name="Adriana R."/>
            <person name="Vieira A."/>
            <person name="Brugerolle De Fraissinette N."/>
            <person name="Rezende De Castro R."/>
            <person name="Schneider M.P."/>
            <person name="Vasconcelos V."/>
            <person name="Leao P.N."/>
        </authorList>
    </citation>
    <scope>NUCLEOTIDE SEQUENCE</scope>
    <source>
        <strain evidence="2">LEGE 11480</strain>
    </source>
</reference>